<comment type="caution">
    <text evidence="3">The sequence shown here is derived from an EMBL/GenBank/DDBJ whole genome shotgun (WGS) entry which is preliminary data.</text>
</comment>
<proteinExistence type="predicted"/>
<gene>
    <name evidence="3" type="ORF">S01H1_39468</name>
</gene>
<keyword evidence="2" id="KW-1133">Transmembrane helix</keyword>
<dbReference type="EMBL" id="BARS01024908">
    <property type="protein sequence ID" value="GAG12856.1"/>
    <property type="molecule type" value="Genomic_DNA"/>
</dbReference>
<keyword evidence="2" id="KW-0472">Membrane</keyword>
<feature type="non-terminal residue" evidence="3">
    <location>
        <position position="106"/>
    </location>
</feature>
<feature type="compositionally biased region" description="Basic and acidic residues" evidence="1">
    <location>
        <begin position="82"/>
        <end position="97"/>
    </location>
</feature>
<evidence type="ECO:0000256" key="1">
    <source>
        <dbReference type="SAM" id="MobiDB-lite"/>
    </source>
</evidence>
<accession>X0WJJ2</accession>
<reference evidence="3" key="1">
    <citation type="journal article" date="2014" name="Front. Microbiol.">
        <title>High frequency of phylogenetically diverse reductive dehalogenase-homologous genes in deep subseafloor sedimentary metagenomes.</title>
        <authorList>
            <person name="Kawai M."/>
            <person name="Futagami T."/>
            <person name="Toyoda A."/>
            <person name="Takaki Y."/>
            <person name="Nishi S."/>
            <person name="Hori S."/>
            <person name="Arai W."/>
            <person name="Tsubouchi T."/>
            <person name="Morono Y."/>
            <person name="Uchiyama I."/>
            <person name="Ito T."/>
            <person name="Fujiyama A."/>
            <person name="Inagaki F."/>
            <person name="Takami H."/>
        </authorList>
    </citation>
    <scope>NUCLEOTIDE SEQUENCE</scope>
    <source>
        <strain evidence="3">Expedition CK06-06</strain>
    </source>
</reference>
<name>X0WJJ2_9ZZZZ</name>
<organism evidence="3">
    <name type="scientific">marine sediment metagenome</name>
    <dbReference type="NCBI Taxonomy" id="412755"/>
    <lineage>
        <taxon>unclassified sequences</taxon>
        <taxon>metagenomes</taxon>
        <taxon>ecological metagenomes</taxon>
    </lineage>
</organism>
<dbReference type="AlphaFoldDB" id="X0WJJ2"/>
<protein>
    <submittedName>
        <fullName evidence="3">Uncharacterized protein</fullName>
    </submittedName>
</protein>
<sequence>MNLTADSPHDAVKLSRRRTPVSRSVIILVVGTVALFVFILVQGDLRRRQRAMEQAHLHAAALAKRVGEAGALPLNLEPLPTPERKAKTYRVEQLSRRDARHLRKSG</sequence>
<feature type="transmembrane region" description="Helical" evidence="2">
    <location>
        <begin position="20"/>
        <end position="41"/>
    </location>
</feature>
<evidence type="ECO:0000256" key="2">
    <source>
        <dbReference type="SAM" id="Phobius"/>
    </source>
</evidence>
<evidence type="ECO:0000313" key="3">
    <source>
        <dbReference type="EMBL" id="GAG12856.1"/>
    </source>
</evidence>
<feature type="region of interest" description="Disordered" evidence="1">
    <location>
        <begin position="77"/>
        <end position="106"/>
    </location>
</feature>
<keyword evidence="2" id="KW-0812">Transmembrane</keyword>